<proteinExistence type="predicted"/>
<dbReference type="SUPFAM" id="SSF53850">
    <property type="entry name" value="Periplasmic binding protein-like II"/>
    <property type="match status" value="1"/>
</dbReference>
<dbReference type="AlphaFoldDB" id="K1TLW9"/>
<dbReference type="Pfam" id="PF03466">
    <property type="entry name" value="LysR_substrate"/>
    <property type="match status" value="1"/>
</dbReference>
<reference evidence="2" key="1">
    <citation type="journal article" date="2013" name="Environ. Microbiol.">
        <title>Microbiota from the distal guts of lean and obese adolescents exhibit partial functional redundancy besides clear differences in community structure.</title>
        <authorList>
            <person name="Ferrer M."/>
            <person name="Ruiz A."/>
            <person name="Lanza F."/>
            <person name="Haange S.B."/>
            <person name="Oberbach A."/>
            <person name="Till H."/>
            <person name="Bargiela R."/>
            <person name="Campoy C."/>
            <person name="Segura M.T."/>
            <person name="Richter M."/>
            <person name="von Bergen M."/>
            <person name="Seifert J."/>
            <person name="Suarez A."/>
        </authorList>
    </citation>
    <scope>NUCLEOTIDE SEQUENCE</scope>
</reference>
<name>K1TLW9_9ZZZZ</name>
<gene>
    <name evidence="2" type="ORF">LEA_12906</name>
</gene>
<protein>
    <submittedName>
        <fullName evidence="2">Transcriptional regulator</fullName>
    </submittedName>
</protein>
<dbReference type="EMBL" id="AJWY01008745">
    <property type="protein sequence ID" value="EKC60356.1"/>
    <property type="molecule type" value="Genomic_DNA"/>
</dbReference>
<feature type="domain" description="LysR substrate-binding" evidence="1">
    <location>
        <begin position="13"/>
        <end position="148"/>
    </location>
</feature>
<evidence type="ECO:0000259" key="1">
    <source>
        <dbReference type="Pfam" id="PF03466"/>
    </source>
</evidence>
<dbReference type="Gene3D" id="3.40.190.290">
    <property type="match status" value="1"/>
</dbReference>
<dbReference type="InterPro" id="IPR005119">
    <property type="entry name" value="LysR_subst-bd"/>
</dbReference>
<dbReference type="InterPro" id="IPR050950">
    <property type="entry name" value="HTH-type_LysR_regulators"/>
</dbReference>
<comment type="caution">
    <text evidence="2">The sequence shown here is derived from an EMBL/GenBank/DDBJ whole genome shotgun (WGS) entry which is preliminary data.</text>
</comment>
<organism evidence="2">
    <name type="scientific">human gut metagenome</name>
    <dbReference type="NCBI Taxonomy" id="408170"/>
    <lineage>
        <taxon>unclassified sequences</taxon>
        <taxon>metagenomes</taxon>
        <taxon>organismal metagenomes</taxon>
    </lineage>
</organism>
<sequence length="150" mass="16693">MVTTPIDIKKPLHKTSLLSFREILIGGSSYAAIASRMQSLHDLSEVPFISLGAGTGTRELYSQYFLSHHLVFSPDMEASTTDQILPMVAHNLGIGFYPEALASEPIARGEVLPIRLVEPIPEREICLIRDTSRPKSIAARKLMEYLQRDT</sequence>
<dbReference type="GO" id="GO:0006355">
    <property type="term" value="P:regulation of DNA-templated transcription"/>
    <property type="evidence" value="ECO:0007669"/>
    <property type="project" value="TreeGrafter"/>
</dbReference>
<dbReference type="CDD" id="cd05466">
    <property type="entry name" value="PBP2_LTTR_substrate"/>
    <property type="match status" value="1"/>
</dbReference>
<accession>K1TLW9</accession>
<dbReference type="GO" id="GO:0005829">
    <property type="term" value="C:cytosol"/>
    <property type="evidence" value="ECO:0007669"/>
    <property type="project" value="TreeGrafter"/>
</dbReference>
<evidence type="ECO:0000313" key="2">
    <source>
        <dbReference type="EMBL" id="EKC60356.1"/>
    </source>
</evidence>
<dbReference type="PANTHER" id="PTHR30419">
    <property type="entry name" value="HTH-TYPE TRANSCRIPTIONAL REGULATOR YBHD"/>
    <property type="match status" value="1"/>
</dbReference>